<feature type="region of interest" description="Disordered" evidence="1">
    <location>
        <begin position="284"/>
        <end position="304"/>
    </location>
</feature>
<dbReference type="EMBL" id="SPHZ02000003">
    <property type="protein sequence ID" value="KAF0924010.1"/>
    <property type="molecule type" value="Genomic_DNA"/>
</dbReference>
<dbReference type="GO" id="GO:0003676">
    <property type="term" value="F:nucleic acid binding"/>
    <property type="evidence" value="ECO:0007669"/>
    <property type="project" value="InterPro"/>
</dbReference>
<reference evidence="3 4" key="1">
    <citation type="submission" date="2019-11" db="EMBL/GenBank/DDBJ databases">
        <title>Whole genome sequence of Oryza granulata.</title>
        <authorList>
            <person name="Li W."/>
        </authorList>
    </citation>
    <scope>NUCLEOTIDE SEQUENCE [LARGE SCALE GENOMIC DNA]</scope>
    <source>
        <strain evidence="4">cv. Menghai</strain>
        <tissue evidence="3">Leaf</tissue>
    </source>
</reference>
<feature type="region of interest" description="Disordered" evidence="1">
    <location>
        <begin position="1"/>
        <end position="25"/>
    </location>
</feature>
<dbReference type="InterPro" id="IPR000313">
    <property type="entry name" value="PWWP_dom"/>
</dbReference>
<name>A0A6G1EGR5_9ORYZ</name>
<dbReference type="AlphaFoldDB" id="A0A6G1EGR5"/>
<accession>A0A6G1EGR5</accession>
<comment type="caution">
    <text evidence="3">The sequence shown here is derived from an EMBL/GenBank/DDBJ whole genome shotgun (WGS) entry which is preliminary data.</text>
</comment>
<dbReference type="SMART" id="SM00293">
    <property type="entry name" value="PWWP"/>
    <property type="match status" value="1"/>
</dbReference>
<evidence type="ECO:0000313" key="4">
    <source>
        <dbReference type="Proteomes" id="UP000479710"/>
    </source>
</evidence>
<protein>
    <recommendedName>
        <fullName evidence="2">PWWP domain-containing protein</fullName>
    </recommendedName>
</protein>
<dbReference type="SUPFAM" id="SSF54928">
    <property type="entry name" value="RNA-binding domain, RBD"/>
    <property type="match status" value="1"/>
</dbReference>
<evidence type="ECO:0000313" key="3">
    <source>
        <dbReference type="EMBL" id="KAF0924010.1"/>
    </source>
</evidence>
<dbReference type="CDD" id="cd05162">
    <property type="entry name" value="PWWP"/>
    <property type="match status" value="1"/>
</dbReference>
<dbReference type="Gene3D" id="2.30.30.140">
    <property type="match status" value="1"/>
</dbReference>
<dbReference type="PANTHER" id="PTHR42851:SF5">
    <property type="entry name" value="OS05G0122500 PROTEIN"/>
    <property type="match status" value="1"/>
</dbReference>
<sequence length="486" mass="52349">MASPEKGAAAHGAVTKNGGAGEVDTVRRPGRLRVVQPDVAEFLLSFRRLRTKKPRLATTTPPTAGERALYDCAFEDEGAEGDRGRFAPGRLVWSKVKSHPWWPGQVFDPADASALALEQRRKSSATLVAFFWDKTFAWVDADELRPFRGGFSRLAGQSTSTMLALASAVDAALDEVARRVGAGLSCCCTGERDAVAKKQVIENAGVRGGACGAVVDEAFTRGAFRGEAFVGYISALAVTPLAGADRLDLVIATAQLEALDRWRCVARSLPEYTSYYGIEANAMAPRRKRGRPRTNSTSDNVEDDALELENFEPTPQPLSHKMSTKIGKLMSRAAQQMSQSPGVIHRDSTNGDAAPPPAMSLTMARCTRPADESPSLEEEKNGDTKDDPFLAGLVLHFICPSAVLPIGDLVKIFSQFGPIMEAKTENSYALVMFKRRADAEAAFSGAANIGVLSSSLISFRLTYSMSASPIDPRESTLNTDNDHLAF</sequence>
<dbReference type="PANTHER" id="PTHR42851">
    <property type="entry name" value="ALDOLASE-RELATED"/>
    <property type="match status" value="1"/>
</dbReference>
<proteinExistence type="predicted"/>
<dbReference type="Pfam" id="PF00855">
    <property type="entry name" value="PWWP"/>
    <property type="match status" value="1"/>
</dbReference>
<evidence type="ECO:0000256" key="1">
    <source>
        <dbReference type="SAM" id="MobiDB-lite"/>
    </source>
</evidence>
<dbReference type="PROSITE" id="PS50812">
    <property type="entry name" value="PWWP"/>
    <property type="match status" value="1"/>
</dbReference>
<gene>
    <name evidence="3" type="ORF">E2562_008357</name>
</gene>
<evidence type="ECO:0000259" key="2">
    <source>
        <dbReference type="PROSITE" id="PS50812"/>
    </source>
</evidence>
<dbReference type="SUPFAM" id="SSF63748">
    <property type="entry name" value="Tudor/PWWP/MBT"/>
    <property type="match status" value="1"/>
</dbReference>
<keyword evidence="4" id="KW-1185">Reference proteome</keyword>
<dbReference type="OrthoDB" id="62853at2759"/>
<dbReference type="InterPro" id="IPR035979">
    <property type="entry name" value="RBD_domain_sf"/>
</dbReference>
<feature type="domain" description="PWWP" evidence="2">
    <location>
        <begin position="88"/>
        <end position="150"/>
    </location>
</feature>
<dbReference type="InterPro" id="IPR053063">
    <property type="entry name" value="PWWP_domain_containing_PDP"/>
</dbReference>
<dbReference type="Proteomes" id="UP000479710">
    <property type="component" value="Unassembled WGS sequence"/>
</dbReference>
<organism evidence="3 4">
    <name type="scientific">Oryza meyeriana var. granulata</name>
    <dbReference type="NCBI Taxonomy" id="110450"/>
    <lineage>
        <taxon>Eukaryota</taxon>
        <taxon>Viridiplantae</taxon>
        <taxon>Streptophyta</taxon>
        <taxon>Embryophyta</taxon>
        <taxon>Tracheophyta</taxon>
        <taxon>Spermatophyta</taxon>
        <taxon>Magnoliopsida</taxon>
        <taxon>Liliopsida</taxon>
        <taxon>Poales</taxon>
        <taxon>Poaceae</taxon>
        <taxon>BOP clade</taxon>
        <taxon>Oryzoideae</taxon>
        <taxon>Oryzeae</taxon>
        <taxon>Oryzinae</taxon>
        <taxon>Oryza</taxon>
        <taxon>Oryza meyeriana</taxon>
    </lineage>
</organism>